<dbReference type="GO" id="GO:0005886">
    <property type="term" value="C:plasma membrane"/>
    <property type="evidence" value="ECO:0007669"/>
    <property type="project" value="UniProtKB-SubCell"/>
</dbReference>
<dbReference type="InterPro" id="IPR020846">
    <property type="entry name" value="MFS_dom"/>
</dbReference>
<evidence type="ECO:0000256" key="5">
    <source>
        <dbReference type="ARBA" id="ARBA00023136"/>
    </source>
</evidence>
<dbReference type="PROSITE" id="PS50850">
    <property type="entry name" value="MFS"/>
    <property type="match status" value="1"/>
</dbReference>
<dbReference type="GO" id="GO:0022857">
    <property type="term" value="F:transmembrane transporter activity"/>
    <property type="evidence" value="ECO:0007669"/>
    <property type="project" value="InterPro"/>
</dbReference>
<protein>
    <submittedName>
        <fullName evidence="10">Multidrug MFS transporter</fullName>
    </submittedName>
</protein>
<proteinExistence type="predicted"/>
<feature type="transmembrane region" description="Helical" evidence="8">
    <location>
        <begin position="368"/>
        <end position="390"/>
    </location>
</feature>
<evidence type="ECO:0000313" key="10">
    <source>
        <dbReference type="EMBL" id="AOP50659.1"/>
    </source>
</evidence>
<evidence type="ECO:0000313" key="11">
    <source>
        <dbReference type="Proteomes" id="UP000094094"/>
    </source>
</evidence>
<keyword evidence="11" id="KW-1185">Reference proteome</keyword>
<gene>
    <name evidence="10" type="ORF">SL103_34385</name>
</gene>
<keyword evidence="2" id="KW-0813">Transport</keyword>
<feature type="transmembrane region" description="Helical" evidence="8">
    <location>
        <begin position="241"/>
        <end position="259"/>
    </location>
</feature>
<dbReference type="InterPro" id="IPR011701">
    <property type="entry name" value="MFS"/>
</dbReference>
<feature type="transmembrane region" description="Helical" evidence="8">
    <location>
        <begin position="280"/>
        <end position="300"/>
    </location>
</feature>
<evidence type="ECO:0000259" key="9">
    <source>
        <dbReference type="PROSITE" id="PS50850"/>
    </source>
</evidence>
<keyword evidence="3 8" id="KW-0812">Transmembrane</keyword>
<feature type="transmembrane region" description="Helical" evidence="8">
    <location>
        <begin position="210"/>
        <end position="229"/>
    </location>
</feature>
<feature type="region of interest" description="Disordered" evidence="7">
    <location>
        <begin position="499"/>
        <end position="521"/>
    </location>
</feature>
<evidence type="ECO:0000256" key="6">
    <source>
        <dbReference type="ARBA" id="ARBA00023251"/>
    </source>
</evidence>
<evidence type="ECO:0000256" key="7">
    <source>
        <dbReference type="SAM" id="MobiDB-lite"/>
    </source>
</evidence>
<keyword evidence="4 8" id="KW-1133">Transmembrane helix</keyword>
<feature type="domain" description="Major facilitator superfamily (MFS) profile" evidence="9">
    <location>
        <begin position="25"/>
        <end position="500"/>
    </location>
</feature>
<dbReference type="SUPFAM" id="SSF103473">
    <property type="entry name" value="MFS general substrate transporter"/>
    <property type="match status" value="1"/>
</dbReference>
<keyword evidence="5 8" id="KW-0472">Membrane</keyword>
<evidence type="ECO:0000256" key="4">
    <source>
        <dbReference type="ARBA" id="ARBA00022989"/>
    </source>
</evidence>
<feature type="transmembrane region" description="Helical" evidence="8">
    <location>
        <begin position="91"/>
        <end position="111"/>
    </location>
</feature>
<evidence type="ECO:0000256" key="2">
    <source>
        <dbReference type="ARBA" id="ARBA00022448"/>
    </source>
</evidence>
<evidence type="ECO:0000256" key="1">
    <source>
        <dbReference type="ARBA" id="ARBA00004651"/>
    </source>
</evidence>
<feature type="transmembrane region" description="Helical" evidence="8">
    <location>
        <begin position="312"/>
        <end position="333"/>
    </location>
</feature>
<comment type="subcellular location">
    <subcellularLocation>
        <location evidence="1">Cell membrane</location>
        <topology evidence="1">Multi-pass membrane protein</topology>
    </subcellularLocation>
</comment>
<feature type="transmembrane region" description="Helical" evidence="8">
    <location>
        <begin position="345"/>
        <end position="362"/>
    </location>
</feature>
<dbReference type="GO" id="GO:0046677">
    <property type="term" value="P:response to antibiotic"/>
    <property type="evidence" value="ECO:0007669"/>
    <property type="project" value="UniProtKB-KW"/>
</dbReference>
<accession>A0A1D7VV36</accession>
<dbReference type="RefSeq" id="WP_069572891.1">
    <property type="nucleotide sequence ID" value="NZ_CP017157.1"/>
</dbReference>
<dbReference type="CDD" id="cd17321">
    <property type="entry name" value="MFS_MMR_MDR_like"/>
    <property type="match status" value="1"/>
</dbReference>
<dbReference type="InterPro" id="IPR036259">
    <property type="entry name" value="MFS_trans_sf"/>
</dbReference>
<feature type="transmembrane region" description="Helical" evidence="8">
    <location>
        <begin position="411"/>
        <end position="434"/>
    </location>
</feature>
<feature type="compositionally biased region" description="Low complexity" evidence="7">
    <location>
        <begin position="512"/>
        <end position="521"/>
    </location>
</feature>
<dbReference type="PANTHER" id="PTHR42718">
    <property type="entry name" value="MAJOR FACILITATOR SUPERFAMILY MULTIDRUG TRANSPORTER MFSC"/>
    <property type="match status" value="1"/>
</dbReference>
<dbReference type="PANTHER" id="PTHR42718:SF9">
    <property type="entry name" value="MAJOR FACILITATOR SUPERFAMILY MULTIDRUG TRANSPORTER MFSC"/>
    <property type="match status" value="1"/>
</dbReference>
<evidence type="ECO:0000256" key="3">
    <source>
        <dbReference type="ARBA" id="ARBA00022692"/>
    </source>
</evidence>
<feature type="transmembrane region" description="Helical" evidence="8">
    <location>
        <begin position="185"/>
        <end position="203"/>
    </location>
</feature>
<reference evidence="10 11" key="1">
    <citation type="submission" date="2016-09" db="EMBL/GenBank/DDBJ databases">
        <title>Complete genome sequencing of Streptomyces lydicus 103 and metabolic pathways analysis of antibiotic biosynthesis.</title>
        <authorList>
            <person name="Jia N."/>
            <person name="Ding M.-Z."/>
            <person name="Gao F."/>
            <person name="Yuan Y.-J."/>
        </authorList>
    </citation>
    <scope>NUCLEOTIDE SEQUENCE [LARGE SCALE GENOMIC DNA]</scope>
    <source>
        <strain evidence="10 11">103</strain>
    </source>
</reference>
<evidence type="ECO:0000256" key="8">
    <source>
        <dbReference type="SAM" id="Phobius"/>
    </source>
</evidence>
<dbReference type="Gene3D" id="1.20.1250.20">
    <property type="entry name" value="MFS general substrate transporter like domains"/>
    <property type="match status" value="1"/>
</dbReference>
<feature type="transmembrane region" description="Helical" evidence="8">
    <location>
        <begin position="59"/>
        <end position="84"/>
    </location>
</feature>
<feature type="transmembrane region" description="Helical" evidence="8">
    <location>
        <begin position="117"/>
        <end position="139"/>
    </location>
</feature>
<feature type="transmembrane region" description="Helical" evidence="8">
    <location>
        <begin position="24"/>
        <end position="47"/>
    </location>
</feature>
<feature type="transmembrane region" description="Helical" evidence="8">
    <location>
        <begin position="471"/>
        <end position="495"/>
    </location>
</feature>
<feature type="transmembrane region" description="Helical" evidence="8">
    <location>
        <begin position="151"/>
        <end position="173"/>
    </location>
</feature>
<organism evidence="10 11">
    <name type="scientific">Streptomyces lydicus</name>
    <dbReference type="NCBI Taxonomy" id="47763"/>
    <lineage>
        <taxon>Bacteria</taxon>
        <taxon>Bacillati</taxon>
        <taxon>Actinomycetota</taxon>
        <taxon>Actinomycetes</taxon>
        <taxon>Kitasatosporales</taxon>
        <taxon>Streptomycetaceae</taxon>
        <taxon>Streptomyces</taxon>
    </lineage>
</organism>
<dbReference type="KEGG" id="slc:SL103_34385"/>
<dbReference type="EMBL" id="CP017157">
    <property type="protein sequence ID" value="AOP50659.1"/>
    <property type="molecule type" value="Genomic_DNA"/>
</dbReference>
<dbReference type="Proteomes" id="UP000094094">
    <property type="component" value="Chromosome"/>
</dbReference>
<dbReference type="AlphaFoldDB" id="A0A1D7VV36"/>
<dbReference type="Pfam" id="PF07690">
    <property type="entry name" value="MFS_1"/>
    <property type="match status" value="1"/>
</dbReference>
<sequence length="521" mass="52024">MSPTSLSREGVGAAAAVPGAPRGALTLAMCLCVTLVVGMVSAVNLALPTLAASALHPSAQALVWVVDGYVVVFACLLVPAGALADRRGRKGVLLCGTGVFTAGCAVCALAPGAGVLIAGRMISGAGAAAVLPTTLALLVEGRDERSRRRAVAGWASMTGLAAVLGNVGGGAAVEYGGWRTLFGCAVPPALAALVLAGVVAPVGARHPRPVAPLGSALLTGGFLALLYGLVSGPEEGWRSPAALGSLGAAALLLTGWVRCELRAERPLLDPRLFARPAVRAGALGMAALFTGMFGLFYLNGQYLQYAKGHGPFGAGLRLLPMAAALLAGPRCGLLMERRCGRRGTVVTGMLVLAAGLGTVSTADAHTPYARYALGAGLTALGCGLATPLLSHAMMAALPPERAGAGSGLQSLAREVGSALGIAVTGTLTTAVFTARLPAALSGPGGPTTVAAAEAGSSGPRMRAAVVDAFTAGLHTATLTLAAVVTVVALLVARWIPPDRSRTRGAGRRRPAPDTAPGRPRR</sequence>
<name>A0A1D7VV36_9ACTN</name>
<keyword evidence="6" id="KW-0046">Antibiotic resistance</keyword>